<organism evidence="2">
    <name type="scientific">Cyprinus carpio</name>
    <name type="common">Common carp</name>
    <dbReference type="NCBI Taxonomy" id="7962"/>
    <lineage>
        <taxon>Eukaryota</taxon>
        <taxon>Metazoa</taxon>
        <taxon>Chordata</taxon>
        <taxon>Craniata</taxon>
        <taxon>Vertebrata</taxon>
        <taxon>Euteleostomi</taxon>
        <taxon>Actinopterygii</taxon>
        <taxon>Neopterygii</taxon>
        <taxon>Teleostei</taxon>
        <taxon>Ostariophysi</taxon>
        <taxon>Cypriniformes</taxon>
        <taxon>Cyprinidae</taxon>
        <taxon>Cyprininae</taxon>
        <taxon>Cyprinus</taxon>
    </lineage>
</organism>
<dbReference type="Pfam" id="PF07679">
    <property type="entry name" value="I-set"/>
    <property type="match status" value="1"/>
</dbReference>
<evidence type="ECO:0000313" key="2">
    <source>
        <dbReference type="RefSeq" id="XP_042620448.1"/>
    </source>
</evidence>
<evidence type="ECO:0000259" key="1">
    <source>
        <dbReference type="Pfam" id="PF07679"/>
    </source>
</evidence>
<feature type="domain" description="Immunoglobulin I-set" evidence="1">
    <location>
        <begin position="10"/>
        <end position="51"/>
    </location>
</feature>
<protein>
    <submittedName>
        <fullName evidence="2">Titin-like</fullName>
    </submittedName>
</protein>
<proteinExistence type="predicted"/>
<dbReference type="InterPro" id="IPR013098">
    <property type="entry name" value="Ig_I-set"/>
</dbReference>
<dbReference type="OrthoDB" id="5969272at2759"/>
<dbReference type="GeneID" id="122146223"/>
<gene>
    <name evidence="2" type="primary">LOC122146223</name>
</gene>
<dbReference type="KEGG" id="ccar:122146223"/>
<name>A0A9Q9YHS5_CYPCA</name>
<accession>A0A9Q9YHS5</accession>
<dbReference type="AlphaFoldDB" id="A0A9Q9YHS5"/>
<sequence length="554" mass="61653">MQPTKYCIIVNNTDGSGYLKILGIQQSNSDLYSCRASNSLGETSCSAELIVFLETPSEATESCLYSVSLPEHVRTSLQQGHQMVYTTGTENRQTVTSEQTETLHALDISAATVYMEQVTHQAAVIQSHDVQERVKVAPAQPTPVVATPLKQLHMAAITSAVQENQGFTEQHCDQIVSLEVRELELSVEEPSKFMSAILESSTPLSIVKAEDLIKSEREKMQTTSETKVIVSGPQVDRLPILREECTKIKSPEEEKSYRVAEGVKLLYTATLSENVALTEGHTSELATFESIECLAEKEQAKPVLTSVNETKYTLLKEKKTLKYIVTAQLSEEPILKSALITEEKNKLQADKTTGIPILEHPFSVHSPKEEDQVLHLQLISDQDTLLSEGRFTNEKPGFELVEVKKKPILLHAVSSDDQKTVFYEQATQLASKDTTIVVKPREEVPARLHLHSVQLNTILCKEGLLSVEKPDEQKAIQRKEKDCKFVATKEERVKLTSDYAKGLDVMVEGLKIEHKTEARPLSVLQVVSQTEPLSKESPLVSEVKLHSAIVQKED</sequence>
<dbReference type="RefSeq" id="XP_042620448.1">
    <property type="nucleotide sequence ID" value="XM_042764514.1"/>
</dbReference>
<dbReference type="Proteomes" id="UP001155660">
    <property type="component" value="Chromosome A9"/>
</dbReference>
<reference evidence="2" key="1">
    <citation type="submission" date="2025-08" db="UniProtKB">
        <authorList>
            <consortium name="RefSeq"/>
        </authorList>
    </citation>
    <scope>IDENTIFICATION</scope>
    <source>
        <tissue evidence="2">Muscle</tissue>
    </source>
</reference>